<feature type="region of interest" description="Disordered" evidence="1">
    <location>
        <begin position="114"/>
        <end position="166"/>
    </location>
</feature>
<name>A0ABN9Y5Q2_9DINO</name>
<evidence type="ECO:0000313" key="2">
    <source>
        <dbReference type="EMBL" id="CAK0906537.1"/>
    </source>
</evidence>
<feature type="compositionally biased region" description="Low complexity" evidence="1">
    <location>
        <begin position="132"/>
        <end position="148"/>
    </location>
</feature>
<reference evidence="2" key="1">
    <citation type="submission" date="2023-10" db="EMBL/GenBank/DDBJ databases">
        <authorList>
            <person name="Chen Y."/>
            <person name="Shah S."/>
            <person name="Dougan E. K."/>
            <person name="Thang M."/>
            <person name="Chan C."/>
        </authorList>
    </citation>
    <scope>NUCLEOTIDE SEQUENCE [LARGE SCALE GENOMIC DNA]</scope>
</reference>
<organism evidence="2 3">
    <name type="scientific">Prorocentrum cordatum</name>
    <dbReference type="NCBI Taxonomy" id="2364126"/>
    <lineage>
        <taxon>Eukaryota</taxon>
        <taxon>Sar</taxon>
        <taxon>Alveolata</taxon>
        <taxon>Dinophyceae</taxon>
        <taxon>Prorocentrales</taxon>
        <taxon>Prorocentraceae</taxon>
        <taxon>Prorocentrum</taxon>
    </lineage>
</organism>
<feature type="non-terminal residue" evidence="2">
    <location>
        <position position="1"/>
    </location>
</feature>
<gene>
    <name evidence="2" type="ORF">PCOR1329_LOCUS81819</name>
</gene>
<evidence type="ECO:0000313" key="3">
    <source>
        <dbReference type="Proteomes" id="UP001189429"/>
    </source>
</evidence>
<dbReference type="Proteomes" id="UP001189429">
    <property type="component" value="Unassembled WGS sequence"/>
</dbReference>
<comment type="caution">
    <text evidence="2">The sequence shown here is derived from an EMBL/GenBank/DDBJ whole genome shotgun (WGS) entry which is preliminary data.</text>
</comment>
<accession>A0ABN9Y5Q2</accession>
<evidence type="ECO:0000256" key="1">
    <source>
        <dbReference type="SAM" id="MobiDB-lite"/>
    </source>
</evidence>
<dbReference type="EMBL" id="CAUYUJ010021705">
    <property type="protein sequence ID" value="CAK0906537.1"/>
    <property type="molecule type" value="Genomic_DNA"/>
</dbReference>
<sequence length="166" mass="18032">GSSSVGLGRKDLIRDRSLDRKSSRSDSKRQELQGLTVGELKAMAAQADKDIKEYARSRCKKKAMEEMKKKQRIEKEIARLEGCGADDATAGASRTTALLDVCDEKTYEEEYEKIERQVTPDADATQVEEVDAGAAAPAADAGAAQPEASLINAPELPDTFRRNSIA</sequence>
<protein>
    <submittedName>
        <fullName evidence="2">Uncharacterized protein</fullName>
    </submittedName>
</protein>
<feature type="compositionally biased region" description="Basic and acidic residues" evidence="1">
    <location>
        <begin position="8"/>
        <end position="31"/>
    </location>
</feature>
<feature type="region of interest" description="Disordered" evidence="1">
    <location>
        <begin position="1"/>
        <end position="33"/>
    </location>
</feature>
<keyword evidence="3" id="KW-1185">Reference proteome</keyword>
<proteinExistence type="predicted"/>